<keyword evidence="4" id="KW-1185">Reference proteome</keyword>
<protein>
    <recommendedName>
        <fullName evidence="2">Cyanophage baseplate Pam3 plug gp18 domain-containing protein</fullName>
    </recommendedName>
</protein>
<reference evidence="3 4" key="1">
    <citation type="submission" date="2009-01" db="EMBL/GenBank/DDBJ databases">
        <authorList>
            <person name="Qin X."/>
            <person name="Bachman B."/>
            <person name="Battles P."/>
            <person name="Bell A."/>
            <person name="Bess C."/>
            <person name="Bickham C."/>
            <person name="Chaboub L."/>
            <person name="Chen D."/>
            <person name="Coyle M."/>
            <person name="Deiros D.R."/>
            <person name="Dinh H."/>
            <person name="Forbes L."/>
            <person name="Fowler G."/>
            <person name="Francisco L."/>
            <person name="Fu Q."/>
            <person name="Gubbala S."/>
            <person name="Hale W."/>
            <person name="Han Y."/>
            <person name="Hemphill L."/>
            <person name="Highlander S.K."/>
            <person name="Hirani K."/>
            <person name="Hogues M."/>
            <person name="Jackson L."/>
            <person name="Jakkamsetti A."/>
            <person name="Javaid M."/>
            <person name="Jiang H."/>
            <person name="Korchina V."/>
            <person name="Kovar C."/>
            <person name="Lara F."/>
            <person name="Lee S."/>
            <person name="Mata R."/>
            <person name="Mathew T."/>
            <person name="Moen C."/>
            <person name="Morales K."/>
            <person name="Munidasa M."/>
            <person name="Nazareth L."/>
            <person name="Ngo R."/>
            <person name="Nguyen L."/>
            <person name="Okwuonu G."/>
            <person name="Ongeri F."/>
            <person name="Patil S."/>
            <person name="Petrosino J."/>
            <person name="Pham C."/>
            <person name="Pham P."/>
            <person name="Pu L.-L."/>
            <person name="Puazo M."/>
            <person name="Raj R."/>
            <person name="Reid J."/>
            <person name="Rouhana J."/>
            <person name="Saada N."/>
            <person name="Shang Y."/>
            <person name="Simmons D."/>
            <person name="Thornton R."/>
            <person name="Warren J."/>
            <person name="Weissenberger G."/>
            <person name="Zhang J."/>
            <person name="Zhang L."/>
            <person name="Zhou C."/>
            <person name="Zhu D."/>
            <person name="Muzny D."/>
            <person name="Worley K."/>
            <person name="Gibbs R."/>
        </authorList>
    </citation>
    <scope>NUCLEOTIDE SEQUENCE [LARGE SCALE GENOMIC DNA]</scope>
    <source>
        <strain evidence="4">ATCC 8290 / DSM 20176 / CCUG 30140 / JCM 1155 / KCTC 3500 / NBRC 15886 / NCIMB 8040 / NRRL B-1843 / 9</strain>
    </source>
</reference>
<organism evidence="3 4">
    <name type="scientific">Lentilactobacillus hilgardii (strain ATCC 8290 / DSM 20176 / CCUG 30140 / JCM 1155 / KCTC 3500 / NBRC 15886 / NCIMB 8040 / NRRL B-1843 / 9)</name>
    <dbReference type="NCBI Taxonomy" id="1423757"/>
    <lineage>
        <taxon>Bacteria</taxon>
        <taxon>Bacillati</taxon>
        <taxon>Bacillota</taxon>
        <taxon>Bacilli</taxon>
        <taxon>Lactobacillales</taxon>
        <taxon>Lactobacillaceae</taxon>
        <taxon>Lentilactobacillus</taxon>
    </lineage>
</organism>
<comment type="caution">
    <text evidence="3">The sequence shown here is derived from an EMBL/GenBank/DDBJ whole genome shotgun (WGS) entry which is preliminary data.</text>
</comment>
<feature type="domain" description="Cyanophage baseplate Pam3 plug gp18" evidence="2">
    <location>
        <begin position="9"/>
        <end position="104"/>
    </location>
</feature>
<evidence type="ECO:0000256" key="1">
    <source>
        <dbReference type="SAM" id="MobiDB-lite"/>
    </source>
</evidence>
<evidence type="ECO:0000259" key="2">
    <source>
        <dbReference type="Pfam" id="PF22479"/>
    </source>
</evidence>
<name>C0XG24_LENH9</name>
<feature type="compositionally biased region" description="Acidic residues" evidence="1">
    <location>
        <begin position="118"/>
        <end position="147"/>
    </location>
</feature>
<sequence>MSLRDKLIVDTSDMPNYVILPIGTENFTIEFFYRERFDNLYFNLYDSDDNPLVTGEKIVYGVPLWDINDANLPSERIVPLDETGAESTVSIDNFQTSVFLYYDDLAPEIEDPSSANVDENDSDNSDLLDDDSGSSLIEDEPSDDDNEYALPSDWGDEQ</sequence>
<dbReference type="RefSeq" id="WP_003636190.1">
    <property type="nucleotide sequence ID" value="NZ_AZDF01000055.1"/>
</dbReference>
<feature type="region of interest" description="Disordered" evidence="1">
    <location>
        <begin position="110"/>
        <end position="158"/>
    </location>
</feature>
<dbReference type="Proteomes" id="UP000003752">
    <property type="component" value="Unassembled WGS sequence"/>
</dbReference>
<dbReference type="PATRIC" id="fig|1423757.3.peg.2144"/>
<dbReference type="InterPro" id="IPR054252">
    <property type="entry name" value="Pam3_gp18"/>
</dbReference>
<dbReference type="HOGENOM" id="CLU_140959_0_0_9"/>
<accession>C0XG24</accession>
<dbReference type="EMBL" id="ACGP01000012">
    <property type="protein sequence ID" value="EEI25661.1"/>
    <property type="molecule type" value="Genomic_DNA"/>
</dbReference>
<gene>
    <name evidence="3" type="ORF">HMPREF0519_0185</name>
</gene>
<evidence type="ECO:0000313" key="4">
    <source>
        <dbReference type="Proteomes" id="UP000003752"/>
    </source>
</evidence>
<proteinExistence type="predicted"/>
<evidence type="ECO:0000313" key="3">
    <source>
        <dbReference type="EMBL" id="EEI25661.1"/>
    </source>
</evidence>
<dbReference type="Pfam" id="PF22479">
    <property type="entry name" value="Pam3_gp18"/>
    <property type="match status" value="1"/>
</dbReference>
<dbReference type="AlphaFoldDB" id="C0XG24"/>
<dbReference type="SMR" id="C0XG24"/>